<dbReference type="InterPro" id="IPR003439">
    <property type="entry name" value="ABC_transporter-like_ATP-bd"/>
</dbReference>
<evidence type="ECO:0000313" key="6">
    <source>
        <dbReference type="Proteomes" id="UP000256709"/>
    </source>
</evidence>
<evidence type="ECO:0000313" key="5">
    <source>
        <dbReference type="EMBL" id="RFA06630.1"/>
    </source>
</evidence>
<dbReference type="OrthoDB" id="9802264at2"/>
<dbReference type="GO" id="GO:0005524">
    <property type="term" value="F:ATP binding"/>
    <property type="evidence" value="ECO:0007669"/>
    <property type="project" value="UniProtKB-KW"/>
</dbReference>
<dbReference type="SUPFAM" id="SSF52540">
    <property type="entry name" value="P-loop containing nucleoside triphosphate hydrolases"/>
    <property type="match status" value="1"/>
</dbReference>
<dbReference type="EMBL" id="NBXA01000076">
    <property type="protein sequence ID" value="RFA06630.1"/>
    <property type="molecule type" value="Genomic_DNA"/>
</dbReference>
<dbReference type="CDD" id="cd03255">
    <property type="entry name" value="ABC_MJ0796_LolCDE_FtsE"/>
    <property type="match status" value="1"/>
</dbReference>
<dbReference type="Pfam" id="PF00005">
    <property type="entry name" value="ABC_tran"/>
    <property type="match status" value="1"/>
</dbReference>
<protein>
    <submittedName>
        <fullName evidence="5">Peptide ABC transporter ATP-binding protein</fullName>
    </submittedName>
</protein>
<dbReference type="InterPro" id="IPR017911">
    <property type="entry name" value="MacB-like_ATP-bd"/>
</dbReference>
<dbReference type="PROSITE" id="PS00211">
    <property type="entry name" value="ABC_TRANSPORTER_1"/>
    <property type="match status" value="1"/>
</dbReference>
<reference evidence="5 6" key="1">
    <citation type="submission" date="2017-04" db="EMBL/GenBank/DDBJ databases">
        <title>Comparative genome analysis of Subtercola boreus.</title>
        <authorList>
            <person name="Cho Y.-J."/>
            <person name="Cho A."/>
            <person name="Kim O.-S."/>
            <person name="Lee J.-I."/>
        </authorList>
    </citation>
    <scope>NUCLEOTIDE SEQUENCE [LARGE SCALE GENOMIC DNA]</scope>
    <source>
        <strain evidence="5 6">P27444</strain>
    </source>
</reference>
<dbReference type="InterPro" id="IPR003593">
    <property type="entry name" value="AAA+_ATPase"/>
</dbReference>
<dbReference type="Gene3D" id="3.40.50.300">
    <property type="entry name" value="P-loop containing nucleotide triphosphate hydrolases"/>
    <property type="match status" value="1"/>
</dbReference>
<name>A0A3E0VB99_9MICO</name>
<dbReference type="Proteomes" id="UP000256709">
    <property type="component" value="Unassembled WGS sequence"/>
</dbReference>
<dbReference type="PROSITE" id="PS50893">
    <property type="entry name" value="ABC_TRANSPORTER_2"/>
    <property type="match status" value="1"/>
</dbReference>
<accession>A0A3E0VB99</accession>
<dbReference type="InterPro" id="IPR015854">
    <property type="entry name" value="ABC_transpr_LolD-like"/>
</dbReference>
<evidence type="ECO:0000256" key="3">
    <source>
        <dbReference type="ARBA" id="ARBA00022840"/>
    </source>
</evidence>
<dbReference type="GO" id="GO:0005886">
    <property type="term" value="C:plasma membrane"/>
    <property type="evidence" value="ECO:0007669"/>
    <property type="project" value="TreeGrafter"/>
</dbReference>
<dbReference type="RefSeq" id="WP_116284883.1">
    <property type="nucleotide sequence ID" value="NZ_NBXA01000076.1"/>
</dbReference>
<sequence>MTFEYPAVSARQVTKTFGDADSPVHALRSVDLNIVGGAVTAIMGPSGSGKTTLLQVLAGLDSPTSGQVLIGETDITQLGDGDLTQLRRTHMGFVFQSFNLLPSLSALENIRLPFLLAGRRIEPEVSAWITTVTDRLGLANRLDHRPHQLSGGQQQRVAIARALATRPHVIFADEPTGALDSASGAEVLALLRSACEEFEQTVVVITHDPQTASIADRVVHMLDGTIVDDWAGGNAEQIAARVMQRSAR</sequence>
<dbReference type="InterPro" id="IPR027417">
    <property type="entry name" value="P-loop_NTPase"/>
</dbReference>
<keyword evidence="3 5" id="KW-0067">ATP-binding</keyword>
<keyword evidence="2" id="KW-0547">Nucleotide-binding</keyword>
<dbReference type="GO" id="GO:0022857">
    <property type="term" value="F:transmembrane transporter activity"/>
    <property type="evidence" value="ECO:0007669"/>
    <property type="project" value="UniProtKB-ARBA"/>
</dbReference>
<dbReference type="PANTHER" id="PTHR24220">
    <property type="entry name" value="IMPORT ATP-BINDING PROTEIN"/>
    <property type="match status" value="1"/>
</dbReference>
<evidence type="ECO:0000256" key="2">
    <source>
        <dbReference type="ARBA" id="ARBA00022741"/>
    </source>
</evidence>
<dbReference type="GO" id="GO:0098796">
    <property type="term" value="C:membrane protein complex"/>
    <property type="evidence" value="ECO:0007669"/>
    <property type="project" value="UniProtKB-ARBA"/>
</dbReference>
<comment type="caution">
    <text evidence="5">The sequence shown here is derived from an EMBL/GenBank/DDBJ whole genome shotgun (WGS) entry which is preliminary data.</text>
</comment>
<proteinExistence type="predicted"/>
<dbReference type="GO" id="GO:0016887">
    <property type="term" value="F:ATP hydrolysis activity"/>
    <property type="evidence" value="ECO:0007669"/>
    <property type="project" value="InterPro"/>
</dbReference>
<keyword evidence="1" id="KW-0813">Transport</keyword>
<dbReference type="AlphaFoldDB" id="A0A3E0VB99"/>
<evidence type="ECO:0000259" key="4">
    <source>
        <dbReference type="PROSITE" id="PS50893"/>
    </source>
</evidence>
<dbReference type="InterPro" id="IPR017871">
    <property type="entry name" value="ABC_transporter-like_CS"/>
</dbReference>
<dbReference type="FunFam" id="3.40.50.300:FF:000032">
    <property type="entry name" value="Export ABC transporter ATP-binding protein"/>
    <property type="match status" value="1"/>
</dbReference>
<organism evidence="5 6">
    <name type="scientific">Subtercola boreus</name>
    <dbReference type="NCBI Taxonomy" id="120213"/>
    <lineage>
        <taxon>Bacteria</taxon>
        <taxon>Bacillati</taxon>
        <taxon>Actinomycetota</taxon>
        <taxon>Actinomycetes</taxon>
        <taxon>Micrococcales</taxon>
        <taxon>Microbacteriaceae</taxon>
        <taxon>Subtercola</taxon>
    </lineage>
</organism>
<dbReference type="PANTHER" id="PTHR24220:SF685">
    <property type="entry name" value="ABC TRANSPORTER RELATED"/>
    <property type="match status" value="1"/>
</dbReference>
<evidence type="ECO:0000256" key="1">
    <source>
        <dbReference type="ARBA" id="ARBA00022448"/>
    </source>
</evidence>
<dbReference type="SMART" id="SM00382">
    <property type="entry name" value="AAA"/>
    <property type="match status" value="1"/>
</dbReference>
<feature type="domain" description="ABC transporter" evidence="4">
    <location>
        <begin position="8"/>
        <end position="248"/>
    </location>
</feature>
<gene>
    <name evidence="5" type="ORF">B7R21_19285</name>
</gene>